<evidence type="ECO:0000313" key="4">
    <source>
        <dbReference type="Proteomes" id="UP001262410"/>
    </source>
</evidence>
<evidence type="ECO:0000313" key="3">
    <source>
        <dbReference type="EMBL" id="MDR6294617.1"/>
    </source>
</evidence>
<gene>
    <name evidence="3" type="ORF">E9232_007172</name>
</gene>
<accession>A0ABU1K171</accession>
<dbReference type="EMBL" id="JAVDPW010000022">
    <property type="protein sequence ID" value="MDR6294617.1"/>
    <property type="molecule type" value="Genomic_DNA"/>
</dbReference>
<keyword evidence="2" id="KW-0472">Membrane</keyword>
<proteinExistence type="predicted"/>
<organism evidence="3 4">
    <name type="scientific">Inquilinus ginsengisoli</name>
    <dbReference type="NCBI Taxonomy" id="363840"/>
    <lineage>
        <taxon>Bacteria</taxon>
        <taxon>Pseudomonadati</taxon>
        <taxon>Pseudomonadota</taxon>
        <taxon>Alphaproteobacteria</taxon>
        <taxon>Rhodospirillales</taxon>
        <taxon>Rhodospirillaceae</taxon>
        <taxon>Inquilinus</taxon>
    </lineage>
</organism>
<keyword evidence="2" id="KW-0812">Transmembrane</keyword>
<keyword evidence="2" id="KW-1133">Transmembrane helix</keyword>
<dbReference type="RefSeq" id="WP_309802222.1">
    <property type="nucleotide sequence ID" value="NZ_JAVDPW010000022.1"/>
</dbReference>
<evidence type="ECO:0000256" key="2">
    <source>
        <dbReference type="SAM" id="Phobius"/>
    </source>
</evidence>
<comment type="caution">
    <text evidence="3">The sequence shown here is derived from an EMBL/GenBank/DDBJ whole genome shotgun (WGS) entry which is preliminary data.</text>
</comment>
<evidence type="ECO:0000256" key="1">
    <source>
        <dbReference type="SAM" id="MobiDB-lite"/>
    </source>
</evidence>
<reference evidence="3 4" key="1">
    <citation type="submission" date="2023-07" db="EMBL/GenBank/DDBJ databases">
        <title>Sorghum-associated microbial communities from plants grown in Nebraska, USA.</title>
        <authorList>
            <person name="Schachtman D."/>
        </authorList>
    </citation>
    <scope>NUCLEOTIDE SEQUENCE [LARGE SCALE GENOMIC DNA]</scope>
    <source>
        <strain evidence="3 4">584</strain>
    </source>
</reference>
<sequence length="1190" mass="124429">MSMFSSALRGSTSRVASARMASTTPASGPATLNQTQAMNQDYQQVMQPPVSNLMGNAFFTVQRHPRRAKVTELVTVSTDNGLIWFHPDAASGSGWAHEVSEVFHAPQQNGGPAVPNALLPFYQRNTLFVFAEYDNAPGTGAATSQLLGMQRTEKNGWEQASVAVPLLNTIDQMAQADLYFGQDGQGYLYGVSYADQLDTYGEFLIVGFAPFQRGQPGNDQLTALYQETPTAPTSYKLLPGAKAGEFVILRLQGSVATFQAGTLQDGNINLTGSPSSQDLGVGDLAADTVVPIPLGSDGTPSFLLLAADQGLYLVSGNGLNGGAAATATPITGGTNQPGALLSVTGGAQADGSGFTAFALDVAANSLWTLTQPAAGGDYAWVPMGNTGIAIAAPTFMDGGPELFLCDPKTVVSHITQRAATGSWFTLPIATPSPSTQPISETSSFTQQFALKSAAGVPMGGEILSVYAEPAQVLVVGGIAYNASPNQPAIVRTDVTGNLVIASAATSLASPVLTVTGAALDSSVPPPQYRGDTQLHQRIAAQGGFSYSGQDLITGGVLPPSASSSDADSLATNLQQVSGVAVNMAASGTGDSARPPTAFTMAIAGKRLHSRAITADEFAAIAGARAADSVFGDAWGDFAHFCKQAWDDIESIAIQIYETTANIAVKIYDETKSFVLTTIDDIRDALEVMLQWCAKIWDDIVNVIEKFIEFIKLLFDWGNILNTKTVLRYTIEQLFVDMQDSTSGAQTWIGGQINLLTNNIDKAFEQLESVFEPGMTFASAGQNPTSAAMQQQSQANAVQNNYVMSKSVVPMPQLNPPVTTGGYDPETAWQQGVLGAFESAFAGSEADVEAAWDQISQFMDDINSVSGFLDFVIASFLTVCQATIDIILQFIDAVIDSMLDLMAGAATCLNAYLERKIDIPVISALYKLISGGDTLTMLDLICLIVAVPTTIAYEILHDAPPFTSAQVTAITSSPIPWPWSGDFQGQTAGPFAVLALAPAAYQGLLEVLAAVSNGVYTACDVICDLANIGAQTNDGDTGDLVEAASALGIGFNLLAAIAGAPWYAPAPSGSPAAGYELGTFAAGLLPIIADTIFFTYRKKLSRMQFRGGPWISMGLGAIQTGMGIVTAVEMAKNAGDYQYSLADELAGPLSGLSNLGKPFVFLGDLGGVCVVALDLAGDIGTIITDVAAGTK</sequence>
<dbReference type="Proteomes" id="UP001262410">
    <property type="component" value="Unassembled WGS sequence"/>
</dbReference>
<keyword evidence="4" id="KW-1185">Reference proteome</keyword>
<feature type="region of interest" description="Disordered" evidence="1">
    <location>
        <begin position="1"/>
        <end position="32"/>
    </location>
</feature>
<name>A0ABU1K171_9PROT</name>
<protein>
    <submittedName>
        <fullName evidence="3">Uncharacterized protein</fullName>
    </submittedName>
</protein>
<feature type="transmembrane region" description="Helical" evidence="2">
    <location>
        <begin position="1076"/>
        <end position="1095"/>
    </location>
</feature>